<organism evidence="1 3">
    <name type="scientific">Streptomyces griseoviridis</name>
    <dbReference type="NCBI Taxonomy" id="45398"/>
    <lineage>
        <taxon>Bacteria</taxon>
        <taxon>Bacillati</taxon>
        <taxon>Actinomycetota</taxon>
        <taxon>Actinomycetes</taxon>
        <taxon>Kitasatosporales</taxon>
        <taxon>Streptomycetaceae</taxon>
        <taxon>Streptomyces</taxon>
    </lineage>
</organism>
<dbReference type="AlphaFoldDB" id="A0A3Q9KUI7"/>
<reference evidence="2 4" key="1">
    <citation type="submission" date="2018-04" db="EMBL/GenBank/DDBJ databases">
        <title>Complete genome sequences of Streptomyces griseoviridis K61 and characterization of antagonistic properties of biological control agents.</title>
        <authorList>
            <person name="Mariita R.M."/>
            <person name="Sello J.K."/>
        </authorList>
    </citation>
    <scope>NUCLEOTIDE SEQUENCE [LARGE SCALE GENOMIC DNA]</scope>
    <source>
        <strain evidence="2 4">K61</strain>
    </source>
</reference>
<evidence type="ECO:0000313" key="4">
    <source>
        <dbReference type="Proteomes" id="UP000501753"/>
    </source>
</evidence>
<proteinExistence type="predicted"/>
<dbReference type="EMBL" id="CP029078">
    <property type="protein sequence ID" value="QCN83569.1"/>
    <property type="molecule type" value="Genomic_DNA"/>
</dbReference>
<dbReference type="SUPFAM" id="SSF56059">
    <property type="entry name" value="Glutathione synthetase ATP-binding domain-like"/>
    <property type="match status" value="1"/>
</dbReference>
<name>A0A3Q9KUI7_STRGD</name>
<evidence type="ECO:0000313" key="3">
    <source>
        <dbReference type="Proteomes" id="UP000271291"/>
    </source>
</evidence>
<evidence type="ECO:0000313" key="1">
    <source>
        <dbReference type="EMBL" id="AZS89593.1"/>
    </source>
</evidence>
<dbReference type="Proteomes" id="UP000501753">
    <property type="component" value="Chromosome"/>
</dbReference>
<protein>
    <recommendedName>
        <fullName evidence="5">Circularly permuted type 2 ATP-grasp protein</fullName>
    </recommendedName>
</protein>
<sequence>MAEETWFGTAELPEKSRLAVPELTEHLDLTLDDLDYPVNSTSMNPVVLPQERYTELFDATRQLLRLLRRALFGIAPDFHGRLRALGAAEENYPLWVQGPLEETYATCMTRPDIAIGPTGPKFLEFNIGSGIGGVVETSVQSAAWKAAYGGAHAAPFRATPDPLSVRDQIFVRAVRDLGTPPAVAIVGALREFNAVRTTRYFDIQVQSLRNQGLQAEYFEPEQLLQGLGLGGGNSTPRYRLGLRHFTIFDWTRLGIDLAPMRSALDAECFLIASQSAYLVANKKVLGWVSEGLPWMTAEDHALVERYLPWTRTVSDRPVRWRGTTRPLPELLLSERENFVLKPAIGLGSHGVVLGRHVDDAAWRATLDTALSTGQYIAQEYVEPVPYRVELREEGSEDTYETDVHPVLSPFLFDGQPGGCLVRYLPPGRVGVTTIQGNGALPSVALPV</sequence>
<dbReference type="OrthoDB" id="5486793at2"/>
<reference evidence="1 3" key="2">
    <citation type="submission" date="2018-12" db="EMBL/GenBank/DDBJ databases">
        <title>Streptomyces griseoviridis F1-27 complete genome.</title>
        <authorList>
            <person name="Mariita R.M."/>
            <person name="Sello J.K."/>
        </authorList>
    </citation>
    <scope>NUCLEOTIDE SEQUENCE [LARGE SCALE GENOMIC DNA]</scope>
    <source>
        <strain evidence="1 3">F1-27</strain>
    </source>
</reference>
<dbReference type="EMBL" id="CP034687">
    <property type="protein sequence ID" value="AZS89593.1"/>
    <property type="molecule type" value="Genomic_DNA"/>
</dbReference>
<dbReference type="RefSeq" id="WP_127182357.1">
    <property type="nucleotide sequence ID" value="NZ_CP029078.1"/>
</dbReference>
<dbReference type="Proteomes" id="UP000271291">
    <property type="component" value="Chromosome"/>
</dbReference>
<evidence type="ECO:0000313" key="2">
    <source>
        <dbReference type="EMBL" id="QCN83569.1"/>
    </source>
</evidence>
<gene>
    <name evidence="2" type="ORF">DDJ31_00115</name>
    <name evidence="1" type="ORF">ELQ87_39120</name>
</gene>
<dbReference type="KEGG" id="sgd:ELQ87_39120"/>
<evidence type="ECO:0008006" key="5">
    <source>
        <dbReference type="Google" id="ProtNLM"/>
    </source>
</evidence>
<keyword evidence="4" id="KW-1185">Reference proteome</keyword>
<accession>A0A3Q9KUI7</accession>